<dbReference type="EMBL" id="JBICBT010001258">
    <property type="protein sequence ID" value="KAL3076190.1"/>
    <property type="molecule type" value="Genomic_DNA"/>
</dbReference>
<reference evidence="5 6" key="1">
    <citation type="submission" date="2024-10" db="EMBL/GenBank/DDBJ databases">
        <authorList>
            <person name="Kim D."/>
        </authorList>
    </citation>
    <scope>NUCLEOTIDE SEQUENCE [LARGE SCALE GENOMIC DNA]</scope>
    <source>
        <strain evidence="5">BH-2024</strain>
    </source>
</reference>
<feature type="region of interest" description="Disordered" evidence="4">
    <location>
        <begin position="15"/>
        <end position="35"/>
    </location>
</feature>
<dbReference type="PANTHER" id="PTHR24171:SF8">
    <property type="entry name" value="BRCA1-ASSOCIATED RING DOMAIN PROTEIN 1"/>
    <property type="match status" value="1"/>
</dbReference>
<dbReference type="Gene3D" id="1.25.40.20">
    <property type="entry name" value="Ankyrin repeat-containing domain"/>
    <property type="match status" value="1"/>
</dbReference>
<dbReference type="Proteomes" id="UP001620626">
    <property type="component" value="Unassembled WGS sequence"/>
</dbReference>
<protein>
    <recommendedName>
        <fullName evidence="7">Ankyrin repeat domain-containing protein</fullName>
    </recommendedName>
</protein>
<dbReference type="InterPro" id="IPR002110">
    <property type="entry name" value="Ankyrin_rpt"/>
</dbReference>
<sequence>MDQLISGLLGGGGGGGANAGDNQPQQQGGGGNGNQLANMAGELIGGFLGGGGGGSGALGGGAGGGDILSTLFNAVKGGDIGSILGALAGGADVNAKDTSSGNTLLQMAIMTGITEIVKLLLNRGANVNETNAEGKDAVRIAQEQAEKAPDEDSKVKYEQMVQLLQEKQ</sequence>
<dbReference type="InterPro" id="IPR036770">
    <property type="entry name" value="Ankyrin_rpt-contain_sf"/>
</dbReference>
<dbReference type="PROSITE" id="PS50297">
    <property type="entry name" value="ANK_REP_REGION"/>
    <property type="match status" value="1"/>
</dbReference>
<evidence type="ECO:0000256" key="1">
    <source>
        <dbReference type="ARBA" id="ARBA00022737"/>
    </source>
</evidence>
<comment type="caution">
    <text evidence="5">The sequence shown here is derived from an EMBL/GenBank/DDBJ whole genome shotgun (WGS) entry which is preliminary data.</text>
</comment>
<keyword evidence="6" id="KW-1185">Reference proteome</keyword>
<dbReference type="SMART" id="SM00248">
    <property type="entry name" value="ANK"/>
    <property type="match status" value="2"/>
</dbReference>
<dbReference type="SUPFAM" id="SSF48403">
    <property type="entry name" value="Ankyrin repeat"/>
    <property type="match status" value="1"/>
</dbReference>
<dbReference type="Pfam" id="PF12796">
    <property type="entry name" value="Ank_2"/>
    <property type="match status" value="1"/>
</dbReference>
<keyword evidence="2 3" id="KW-0040">ANK repeat</keyword>
<accession>A0ABD2IED9</accession>
<feature type="repeat" description="ANK" evidence="3">
    <location>
        <begin position="100"/>
        <end position="132"/>
    </location>
</feature>
<organism evidence="5 6">
    <name type="scientific">Heterodera trifolii</name>
    <dbReference type="NCBI Taxonomy" id="157864"/>
    <lineage>
        <taxon>Eukaryota</taxon>
        <taxon>Metazoa</taxon>
        <taxon>Ecdysozoa</taxon>
        <taxon>Nematoda</taxon>
        <taxon>Chromadorea</taxon>
        <taxon>Rhabditida</taxon>
        <taxon>Tylenchina</taxon>
        <taxon>Tylenchomorpha</taxon>
        <taxon>Tylenchoidea</taxon>
        <taxon>Heteroderidae</taxon>
        <taxon>Heteroderinae</taxon>
        <taxon>Heterodera</taxon>
    </lineage>
</organism>
<gene>
    <name evidence="5" type="ORF">niasHT_038327</name>
</gene>
<evidence type="ECO:0000256" key="3">
    <source>
        <dbReference type="PROSITE-ProRule" id="PRU00023"/>
    </source>
</evidence>
<evidence type="ECO:0008006" key="7">
    <source>
        <dbReference type="Google" id="ProtNLM"/>
    </source>
</evidence>
<evidence type="ECO:0000256" key="4">
    <source>
        <dbReference type="SAM" id="MobiDB-lite"/>
    </source>
</evidence>
<dbReference type="PROSITE" id="PS50088">
    <property type="entry name" value="ANK_REPEAT"/>
    <property type="match status" value="1"/>
</dbReference>
<dbReference type="AlphaFoldDB" id="A0ABD2IED9"/>
<dbReference type="PANTHER" id="PTHR24171">
    <property type="entry name" value="ANKYRIN REPEAT DOMAIN-CONTAINING PROTEIN 39-RELATED"/>
    <property type="match status" value="1"/>
</dbReference>
<evidence type="ECO:0000313" key="5">
    <source>
        <dbReference type="EMBL" id="KAL3076190.1"/>
    </source>
</evidence>
<proteinExistence type="predicted"/>
<keyword evidence="1" id="KW-0677">Repeat</keyword>
<evidence type="ECO:0000256" key="2">
    <source>
        <dbReference type="ARBA" id="ARBA00023043"/>
    </source>
</evidence>
<evidence type="ECO:0000313" key="6">
    <source>
        <dbReference type="Proteomes" id="UP001620626"/>
    </source>
</evidence>
<name>A0ABD2IED9_9BILA</name>